<evidence type="ECO:0000256" key="8">
    <source>
        <dbReference type="ARBA" id="ARBA00023288"/>
    </source>
</evidence>
<evidence type="ECO:0000256" key="4">
    <source>
        <dbReference type="ARBA" id="ARBA00012599"/>
    </source>
</evidence>
<dbReference type="PANTHER" id="PTHR10963:SF42">
    <property type="entry name" value="PUTATIVE (AFU_ORTHOLOGUE AFUA_5G02280)-RELATED"/>
    <property type="match status" value="1"/>
</dbReference>
<evidence type="ECO:0000256" key="7">
    <source>
        <dbReference type="ARBA" id="ARBA00022801"/>
    </source>
</evidence>
<dbReference type="Pfam" id="PF26113">
    <property type="entry name" value="GH16_XgeA"/>
    <property type="match status" value="1"/>
</dbReference>
<dbReference type="CDD" id="cd02181">
    <property type="entry name" value="GH16_fungal_Lam16A_glucanase"/>
    <property type="match status" value="1"/>
</dbReference>
<evidence type="ECO:0000313" key="13">
    <source>
        <dbReference type="EMBL" id="KAJ5369289.1"/>
    </source>
</evidence>
<keyword evidence="11" id="KW-0812">Transmembrane</keyword>
<dbReference type="GO" id="GO:0052861">
    <property type="term" value="F:endo-1,3(4)-beta-glucanase activity"/>
    <property type="evidence" value="ECO:0007669"/>
    <property type="project" value="UniProtKB-EC"/>
</dbReference>
<dbReference type="InterPro" id="IPR013320">
    <property type="entry name" value="ConA-like_dom_sf"/>
</dbReference>
<keyword evidence="7" id="KW-0378">Hydrolase</keyword>
<dbReference type="GO" id="GO:0009251">
    <property type="term" value="P:glucan catabolic process"/>
    <property type="evidence" value="ECO:0007669"/>
    <property type="project" value="TreeGrafter"/>
</dbReference>
<evidence type="ECO:0000256" key="2">
    <source>
        <dbReference type="ARBA" id="ARBA00004609"/>
    </source>
</evidence>
<evidence type="ECO:0000256" key="1">
    <source>
        <dbReference type="ARBA" id="ARBA00000124"/>
    </source>
</evidence>
<evidence type="ECO:0000256" key="10">
    <source>
        <dbReference type="SAM" id="MobiDB-lite"/>
    </source>
</evidence>
<dbReference type="Gene3D" id="2.60.120.200">
    <property type="match status" value="1"/>
</dbReference>
<comment type="subcellular location">
    <subcellularLocation>
        <location evidence="2">Cell membrane</location>
        <topology evidence="2">Lipid-anchor</topology>
        <topology evidence="2">GPI-anchor</topology>
    </subcellularLocation>
</comment>
<organism evidence="13 14">
    <name type="scientific">Penicillium cataractarum</name>
    <dbReference type="NCBI Taxonomy" id="2100454"/>
    <lineage>
        <taxon>Eukaryota</taxon>
        <taxon>Fungi</taxon>
        <taxon>Dikarya</taxon>
        <taxon>Ascomycota</taxon>
        <taxon>Pezizomycotina</taxon>
        <taxon>Eurotiomycetes</taxon>
        <taxon>Eurotiomycetidae</taxon>
        <taxon>Eurotiales</taxon>
        <taxon>Aspergillaceae</taxon>
        <taxon>Penicillium</taxon>
    </lineage>
</organism>
<dbReference type="GO" id="GO:0005886">
    <property type="term" value="C:plasma membrane"/>
    <property type="evidence" value="ECO:0007669"/>
    <property type="project" value="UniProtKB-SubCell"/>
</dbReference>
<comment type="similarity">
    <text evidence="3">Belongs to the glycosyl hydrolase 16 family.</text>
</comment>
<feature type="transmembrane region" description="Helical" evidence="11">
    <location>
        <begin position="66"/>
        <end position="87"/>
    </location>
</feature>
<evidence type="ECO:0000256" key="11">
    <source>
        <dbReference type="SAM" id="Phobius"/>
    </source>
</evidence>
<keyword evidence="8" id="KW-0449">Lipoprotein</keyword>
<evidence type="ECO:0000256" key="9">
    <source>
        <dbReference type="ARBA" id="ARBA00023295"/>
    </source>
</evidence>
<dbReference type="PROSITE" id="PS51762">
    <property type="entry name" value="GH16_2"/>
    <property type="match status" value="1"/>
</dbReference>
<keyword evidence="9" id="KW-0326">Glycosidase</keyword>
<keyword evidence="11" id="KW-0472">Membrane</keyword>
<reference evidence="13" key="1">
    <citation type="submission" date="2022-11" db="EMBL/GenBank/DDBJ databases">
        <authorList>
            <person name="Petersen C."/>
        </authorList>
    </citation>
    <scope>NUCLEOTIDE SEQUENCE</scope>
    <source>
        <strain evidence="13">IBT 29864</strain>
    </source>
</reference>
<dbReference type="InterPro" id="IPR000757">
    <property type="entry name" value="Beta-glucanase-like"/>
</dbReference>
<dbReference type="AlphaFoldDB" id="A0A9W9S289"/>
<evidence type="ECO:0000256" key="6">
    <source>
        <dbReference type="ARBA" id="ARBA00022622"/>
    </source>
</evidence>
<keyword evidence="5" id="KW-1003">Cell membrane</keyword>
<keyword evidence="6" id="KW-0325">Glycoprotein</keyword>
<dbReference type="RefSeq" id="XP_056554031.1">
    <property type="nucleotide sequence ID" value="XM_056701968.1"/>
</dbReference>
<dbReference type="EMBL" id="JAPZBS010000007">
    <property type="protein sequence ID" value="KAJ5369289.1"/>
    <property type="molecule type" value="Genomic_DNA"/>
</dbReference>
<dbReference type="GO" id="GO:0098552">
    <property type="term" value="C:side of membrane"/>
    <property type="evidence" value="ECO:0007669"/>
    <property type="project" value="UniProtKB-KW"/>
</dbReference>
<evidence type="ECO:0000256" key="5">
    <source>
        <dbReference type="ARBA" id="ARBA00022475"/>
    </source>
</evidence>
<dbReference type="SUPFAM" id="SSF49899">
    <property type="entry name" value="Concanavalin A-like lectins/glucanases"/>
    <property type="match status" value="1"/>
</dbReference>
<dbReference type="OrthoDB" id="192832at2759"/>
<reference evidence="13" key="2">
    <citation type="journal article" date="2023" name="IMA Fungus">
        <title>Comparative genomic study of the Penicillium genus elucidates a diverse pangenome and 15 lateral gene transfer events.</title>
        <authorList>
            <person name="Petersen C."/>
            <person name="Sorensen T."/>
            <person name="Nielsen M.R."/>
            <person name="Sondergaard T.E."/>
            <person name="Sorensen J.L."/>
            <person name="Fitzpatrick D.A."/>
            <person name="Frisvad J.C."/>
            <person name="Nielsen K.L."/>
        </authorList>
    </citation>
    <scope>NUCLEOTIDE SEQUENCE</scope>
    <source>
        <strain evidence="13">IBT 29864</strain>
    </source>
</reference>
<dbReference type="EC" id="3.2.1.6" evidence="4"/>
<evidence type="ECO:0000256" key="3">
    <source>
        <dbReference type="ARBA" id="ARBA00006865"/>
    </source>
</evidence>
<dbReference type="Proteomes" id="UP001147782">
    <property type="component" value="Unassembled WGS sequence"/>
</dbReference>
<feature type="region of interest" description="Disordered" evidence="10">
    <location>
        <begin position="1"/>
        <end position="22"/>
    </location>
</feature>
<name>A0A9W9S289_9EURO</name>
<accession>A0A9W9S289</accession>
<evidence type="ECO:0000313" key="14">
    <source>
        <dbReference type="Proteomes" id="UP001147782"/>
    </source>
</evidence>
<gene>
    <name evidence="13" type="ORF">N7496_009049</name>
</gene>
<comment type="caution">
    <text evidence="13">The sequence shown here is derived from an EMBL/GenBank/DDBJ whole genome shotgun (WGS) entry which is preliminary data.</text>
</comment>
<sequence length="369" mass="40392">MDDRHLPPEYGNRYSGATSQIPELDSMNIPKSSIVPTVTNAAKSPERKPRVFPWYHPQGWSRRQQVLIAAAVSAAVIIVTVVGTSFFDKFHYFSDEDPTNGFVVYVNRDAAQNLNLTYASDTSAVLRVDSLTPRAVGGRNSVRIESRATYDTGLFLFDIIHTPYGCGTWPALWLTDGYNWPMNGEIDVLESNNEGSNGNEVTLHTTKGCNMDVKRKETGSPVHTSCNNSTGGNSGCGVLGDSSTYGQEFNQNGGGVYALELRAAGIRTWFFPRASIPSDISNPTTTPNPSTWGTALADFPSTDCDISSHFRNQSIIANIDLCGELAAQPQYYAEMYKCPGTCSDFVANNPSSFEEAFWEFGGFKVYEAI</sequence>
<proteinExistence type="inferred from homology"/>
<feature type="domain" description="GH16" evidence="12">
    <location>
        <begin position="24"/>
        <end position="341"/>
    </location>
</feature>
<keyword evidence="6" id="KW-0336">GPI-anchor</keyword>
<protein>
    <recommendedName>
        <fullName evidence="4">endo-1,3(4)-beta-glucanase</fullName>
        <ecNumber evidence="4">3.2.1.6</ecNumber>
    </recommendedName>
</protein>
<keyword evidence="14" id="KW-1185">Reference proteome</keyword>
<dbReference type="PANTHER" id="PTHR10963">
    <property type="entry name" value="GLYCOSYL HYDROLASE-RELATED"/>
    <property type="match status" value="1"/>
</dbReference>
<dbReference type="GeneID" id="81441147"/>
<dbReference type="InterPro" id="IPR050546">
    <property type="entry name" value="Glycosyl_Hydrlase_16"/>
</dbReference>
<comment type="catalytic activity">
    <reaction evidence="1">
        <text>Endohydrolysis of (1-&gt;3)- or (1-&gt;4)-linkages in beta-D-glucans when the glucose residue whose reducing group is involved in the linkage to be hydrolyzed is itself substituted at C-3.</text>
        <dbReference type="EC" id="3.2.1.6"/>
    </reaction>
</comment>
<dbReference type="FunFam" id="2.60.120.200:FF:000114">
    <property type="entry name" value="Probable endo-1,3(4)-beta-glucanase NFIA_089530"/>
    <property type="match status" value="1"/>
</dbReference>
<keyword evidence="11" id="KW-1133">Transmembrane helix</keyword>
<evidence type="ECO:0000259" key="12">
    <source>
        <dbReference type="PROSITE" id="PS51762"/>
    </source>
</evidence>